<evidence type="ECO:0000313" key="6">
    <source>
        <dbReference type="EMBL" id="EPZ35364.1"/>
    </source>
</evidence>
<feature type="domain" description="AIG1-type G" evidence="5">
    <location>
        <begin position="27"/>
        <end position="165"/>
    </location>
</feature>
<dbReference type="InterPro" id="IPR027417">
    <property type="entry name" value="P-loop_NTPase"/>
</dbReference>
<keyword evidence="3" id="KW-0175">Coiled coil</keyword>
<feature type="coiled-coil region" evidence="3">
    <location>
        <begin position="462"/>
        <end position="506"/>
    </location>
</feature>
<protein>
    <recommendedName>
        <fullName evidence="5">AIG1-type G domain-containing protein</fullName>
    </recommendedName>
</protein>
<dbReference type="Gene3D" id="3.40.50.300">
    <property type="entry name" value="P-loop containing nucleotide triphosphate hydrolases"/>
    <property type="match status" value="1"/>
</dbReference>
<dbReference type="SUPFAM" id="SSF52540">
    <property type="entry name" value="P-loop containing nucleoside triphosphate hydrolases"/>
    <property type="match status" value="1"/>
</dbReference>
<evidence type="ECO:0000256" key="3">
    <source>
        <dbReference type="SAM" id="Coils"/>
    </source>
</evidence>
<dbReference type="InterPro" id="IPR006703">
    <property type="entry name" value="G_AIG1"/>
</dbReference>
<evidence type="ECO:0000256" key="4">
    <source>
        <dbReference type="SAM" id="SignalP"/>
    </source>
</evidence>
<organism evidence="6 7">
    <name type="scientific">Rozella allomycis (strain CSF55)</name>
    <dbReference type="NCBI Taxonomy" id="988480"/>
    <lineage>
        <taxon>Eukaryota</taxon>
        <taxon>Fungi</taxon>
        <taxon>Fungi incertae sedis</taxon>
        <taxon>Cryptomycota</taxon>
        <taxon>Cryptomycota incertae sedis</taxon>
        <taxon>Rozella</taxon>
    </lineage>
</organism>
<dbReference type="HOGENOM" id="CLU_512053_0_0_1"/>
<keyword evidence="1" id="KW-0547">Nucleotide-binding</keyword>
<dbReference type="PANTHER" id="PTHR10903:SF184">
    <property type="entry name" value="GTP-BINDING PROTEIN A"/>
    <property type="match status" value="1"/>
</dbReference>
<feature type="non-terminal residue" evidence="6">
    <location>
        <position position="547"/>
    </location>
</feature>
<dbReference type="AlphaFoldDB" id="A0A075AZ07"/>
<feature type="signal peptide" evidence="4">
    <location>
        <begin position="1"/>
        <end position="19"/>
    </location>
</feature>
<gene>
    <name evidence="6" type="ORF">O9G_000760</name>
</gene>
<dbReference type="EMBL" id="KE560848">
    <property type="protein sequence ID" value="EPZ35364.1"/>
    <property type="molecule type" value="Genomic_DNA"/>
</dbReference>
<dbReference type="OrthoDB" id="2411449at2759"/>
<sequence>MKKILLLGFLSFIVAPPVANNVCSRPLNVLMLGYYGAGKSTIVNVLNGLCDLHPGDAAEIAATGLANNVVTTECELYSCTYGGRSLNVVDTPGFQTVEAANNAVRNLIADEVPELFRDGIDAFMLVLPLGRTPEQRIVDMIDFLNSLITEEGFNRGFVVFSHAEGILMNENQESERISEFQRTVLALAPNAERFLNSVQYMFYRHYYGLKGQIPLDYISVRREFLGRAYNNIFQLCEANNGNTFSTIEMRRAKERFDNQRREIEQYRTMRKELEELFSAIISRNENDISSDLLEIRNNIGDNAPATFEIPGGLTQDETLTEERNFHEQTRNLRNYVNEFIALQNELSIMSRNVTVLTDEYSIARQKYNTEKDSFISQTEEIKAVQCGPLYNPSEKNFGQALLMAMLPGSEFALRMLCHNIRQNIQRELDSVPKYYIDKYMTRAGFNNDNFDIPVLDNNKPSINDYLARIELLEEKTARISNRITEIRQLKEEMRNAVYLVEDYEHKEKIIEEGGILFAHPQMKQMIFKQKVVVMNETQRFQGDRRIF</sequence>
<dbReference type="Pfam" id="PF04548">
    <property type="entry name" value="AIG1"/>
    <property type="match status" value="1"/>
</dbReference>
<name>A0A075AZ07_ROZAC</name>
<feature type="coiled-coil region" evidence="3">
    <location>
        <begin position="249"/>
        <end position="276"/>
    </location>
</feature>
<dbReference type="PANTHER" id="PTHR10903">
    <property type="entry name" value="GTPASE, IMAP FAMILY MEMBER-RELATED"/>
    <property type="match status" value="1"/>
</dbReference>
<dbReference type="Proteomes" id="UP000030755">
    <property type="component" value="Unassembled WGS sequence"/>
</dbReference>
<evidence type="ECO:0000256" key="2">
    <source>
        <dbReference type="ARBA" id="ARBA00023134"/>
    </source>
</evidence>
<keyword evidence="4" id="KW-0732">Signal</keyword>
<keyword evidence="2" id="KW-0342">GTP-binding</keyword>
<evidence type="ECO:0000256" key="1">
    <source>
        <dbReference type="ARBA" id="ARBA00022741"/>
    </source>
</evidence>
<keyword evidence="7" id="KW-1185">Reference proteome</keyword>
<evidence type="ECO:0000313" key="7">
    <source>
        <dbReference type="Proteomes" id="UP000030755"/>
    </source>
</evidence>
<reference evidence="6 7" key="1">
    <citation type="journal article" date="2013" name="Curr. Biol.">
        <title>Shared signatures of parasitism and phylogenomics unite Cryptomycota and microsporidia.</title>
        <authorList>
            <person name="James T.Y."/>
            <person name="Pelin A."/>
            <person name="Bonen L."/>
            <person name="Ahrendt S."/>
            <person name="Sain D."/>
            <person name="Corradi N."/>
            <person name="Stajich J.E."/>
        </authorList>
    </citation>
    <scope>NUCLEOTIDE SEQUENCE [LARGE SCALE GENOMIC DNA]</scope>
    <source>
        <strain evidence="6 7">CSF55</strain>
    </source>
</reference>
<dbReference type="InterPro" id="IPR045058">
    <property type="entry name" value="GIMA/IAN/Toc"/>
</dbReference>
<proteinExistence type="predicted"/>
<dbReference type="GO" id="GO:0005525">
    <property type="term" value="F:GTP binding"/>
    <property type="evidence" value="ECO:0007669"/>
    <property type="project" value="UniProtKB-KW"/>
</dbReference>
<accession>A0A075AZ07</accession>
<evidence type="ECO:0000259" key="5">
    <source>
        <dbReference type="Pfam" id="PF04548"/>
    </source>
</evidence>
<feature type="chain" id="PRO_5001705644" description="AIG1-type G domain-containing protein" evidence="4">
    <location>
        <begin position="20"/>
        <end position="547"/>
    </location>
</feature>